<reference evidence="3 4" key="1">
    <citation type="submission" date="2018-06" db="EMBL/GenBank/DDBJ databases">
        <title>Azoarcus communis strain SWub3 genome.</title>
        <authorList>
            <person name="Zorraquino Salvo V."/>
            <person name="Toubiana D."/>
            <person name="Blumwald E."/>
        </authorList>
    </citation>
    <scope>NUCLEOTIDE SEQUENCE [LARGE SCALE GENOMIC DNA]</scope>
    <source>
        <strain evidence="3 4">SWub3</strain>
    </source>
</reference>
<evidence type="ECO:0000256" key="2">
    <source>
        <dbReference type="ARBA" id="ARBA00023231"/>
    </source>
</evidence>
<gene>
    <name evidence="3" type="ORF">DNK49_05695</name>
</gene>
<dbReference type="GO" id="GO:0009399">
    <property type="term" value="P:nitrogen fixation"/>
    <property type="evidence" value="ECO:0007669"/>
    <property type="project" value="InterPro"/>
</dbReference>
<evidence type="ECO:0000313" key="4">
    <source>
        <dbReference type="Proteomes" id="UP000248259"/>
    </source>
</evidence>
<proteinExistence type="inferred from homology"/>
<name>A0A323V0X4_9RHOO</name>
<comment type="similarity">
    <text evidence="1">Belongs to the NifZ family.</text>
</comment>
<protein>
    <submittedName>
        <fullName evidence="3">Nitrogen fixation protein NifZ</fullName>
    </submittedName>
</protein>
<dbReference type="InterPro" id="IPR007415">
    <property type="entry name" value="Nitrogenase_MoFe_mat_NifZ"/>
</dbReference>
<evidence type="ECO:0000256" key="1">
    <source>
        <dbReference type="ARBA" id="ARBA00008027"/>
    </source>
</evidence>
<evidence type="ECO:0000313" key="3">
    <source>
        <dbReference type="EMBL" id="PZA17610.1"/>
    </source>
</evidence>
<keyword evidence="4" id="KW-1185">Reference proteome</keyword>
<dbReference type="Proteomes" id="UP000248259">
    <property type="component" value="Unassembled WGS sequence"/>
</dbReference>
<dbReference type="OrthoDB" id="9181363at2"/>
<keyword evidence="2" id="KW-0535">Nitrogen fixation</keyword>
<accession>A0A323V0X4</accession>
<organism evidence="3 4">
    <name type="scientific">Parazoarcus communis SWub3 = DSM 12120</name>
    <dbReference type="NCBI Taxonomy" id="1121029"/>
    <lineage>
        <taxon>Bacteria</taxon>
        <taxon>Pseudomonadati</taxon>
        <taxon>Pseudomonadota</taxon>
        <taxon>Betaproteobacteria</taxon>
        <taxon>Rhodocyclales</taxon>
        <taxon>Zoogloeaceae</taxon>
        <taxon>Parazoarcus</taxon>
    </lineage>
</organism>
<dbReference type="RefSeq" id="WP_110523623.1">
    <property type="nucleotide sequence ID" value="NZ_QKOE01000003.1"/>
</dbReference>
<dbReference type="EMBL" id="QKOE01000003">
    <property type="protein sequence ID" value="PZA17610.1"/>
    <property type="molecule type" value="Genomic_DNA"/>
</dbReference>
<sequence length="87" mass="8867">MNSTPSFAPGEMVHALDAIYNDGSLPDVEEGALLAAAGTRGVVVKAGHVEAAPDVEIFLVRFEGPDAVLGPPVGCFADELGQPAPSH</sequence>
<comment type="caution">
    <text evidence="3">The sequence shown here is derived from an EMBL/GenBank/DDBJ whole genome shotgun (WGS) entry which is preliminary data.</text>
</comment>
<dbReference type="AlphaFoldDB" id="A0A323V0X4"/>
<dbReference type="Pfam" id="PF04319">
    <property type="entry name" value="NifZ"/>
    <property type="match status" value="1"/>
</dbReference>